<dbReference type="PANTHER" id="PTHR36517:SF1">
    <property type="entry name" value="C6 DOMAIN-CONTAINING PROTEIN-RELATED"/>
    <property type="match status" value="1"/>
</dbReference>
<dbReference type="HOGENOM" id="CLU_134011_0_0_1"/>
<dbReference type="AlphaFoldDB" id="G0PJC8"/>
<organism evidence="4">
    <name type="scientific">Caenorhabditis brenneri</name>
    <name type="common">Nematode worm</name>
    <dbReference type="NCBI Taxonomy" id="135651"/>
    <lineage>
        <taxon>Eukaryota</taxon>
        <taxon>Metazoa</taxon>
        <taxon>Ecdysozoa</taxon>
        <taxon>Nematoda</taxon>
        <taxon>Chromadorea</taxon>
        <taxon>Rhabditida</taxon>
        <taxon>Rhabditina</taxon>
        <taxon>Rhabditomorpha</taxon>
        <taxon>Rhabditoidea</taxon>
        <taxon>Rhabditidae</taxon>
        <taxon>Peloderinae</taxon>
        <taxon>Caenorhabditis</taxon>
    </lineage>
</organism>
<sequence length="152" mass="16759">MFLWSILLALTILRSAETCVPTVAPDEYYPTASLPEYTTRPMEATTTAEEEEMTTTAGAASTTAAENMCGDCDINDIAPTTVPDGSSFDFSELDPVDGCIQTRVVCSRTDDSVCLAANLYNWNNLAHLFLRRAVRLVKRFIFKNNQAVKFSN</sequence>
<gene>
    <name evidence="3" type="ORF">CAEBREN_25415</name>
</gene>
<dbReference type="FunCoup" id="G0PJC8">
    <property type="interactions" value="2299"/>
</dbReference>
<dbReference type="InterPro" id="IPR005098">
    <property type="entry name" value="DUF281"/>
</dbReference>
<feature type="chain" id="PRO_5003406454" description="DUF281 domain-containing protein" evidence="1">
    <location>
        <begin position="19"/>
        <end position="152"/>
    </location>
</feature>
<name>G0PJC8_CAEBE</name>
<keyword evidence="4" id="KW-1185">Reference proteome</keyword>
<proteinExistence type="predicted"/>
<evidence type="ECO:0000313" key="4">
    <source>
        <dbReference type="Proteomes" id="UP000008068"/>
    </source>
</evidence>
<dbReference type="InParanoid" id="G0PJC8"/>
<feature type="signal peptide" evidence="1">
    <location>
        <begin position="1"/>
        <end position="18"/>
    </location>
</feature>
<dbReference type="Proteomes" id="UP000008068">
    <property type="component" value="Unassembled WGS sequence"/>
</dbReference>
<dbReference type="PANTHER" id="PTHR36517">
    <property type="entry name" value="PROTEIN CBG25732"/>
    <property type="match status" value="1"/>
</dbReference>
<reference evidence="4" key="1">
    <citation type="submission" date="2011-07" db="EMBL/GenBank/DDBJ databases">
        <authorList>
            <consortium name="Caenorhabditis brenneri Sequencing and Analysis Consortium"/>
            <person name="Wilson R.K."/>
        </authorList>
    </citation>
    <scope>NUCLEOTIDE SEQUENCE [LARGE SCALE GENOMIC DNA]</scope>
    <source>
        <strain evidence="4">PB2801</strain>
    </source>
</reference>
<accession>G0PJC8</accession>
<evidence type="ECO:0000313" key="3">
    <source>
        <dbReference type="EMBL" id="EGT59151.1"/>
    </source>
</evidence>
<feature type="domain" description="DUF281" evidence="2">
    <location>
        <begin position="97"/>
        <end position="120"/>
    </location>
</feature>
<evidence type="ECO:0000259" key="2">
    <source>
        <dbReference type="Pfam" id="PF03436"/>
    </source>
</evidence>
<dbReference type="Pfam" id="PF03436">
    <property type="entry name" value="DUF281"/>
    <property type="match status" value="1"/>
</dbReference>
<dbReference type="EMBL" id="GL380673">
    <property type="protein sequence ID" value="EGT59151.1"/>
    <property type="molecule type" value="Genomic_DNA"/>
</dbReference>
<protein>
    <recommendedName>
        <fullName evidence="2">DUF281 domain-containing protein</fullName>
    </recommendedName>
</protein>
<keyword evidence="1" id="KW-0732">Signal</keyword>
<dbReference type="OrthoDB" id="5899660at2759"/>
<evidence type="ECO:0000256" key="1">
    <source>
        <dbReference type="SAM" id="SignalP"/>
    </source>
</evidence>